<dbReference type="AlphaFoldDB" id="A0A834G1G7"/>
<proteinExistence type="predicted"/>
<dbReference type="Proteomes" id="UP000626092">
    <property type="component" value="Unassembled WGS sequence"/>
</dbReference>
<keyword evidence="1" id="KW-0812">Transmembrane</keyword>
<keyword evidence="1" id="KW-1133">Transmembrane helix</keyword>
<evidence type="ECO:0000313" key="2">
    <source>
        <dbReference type="EMBL" id="KAF7119791.1"/>
    </source>
</evidence>
<sequence>MCPPPSRHETIGVHNLPTFLFAWLIGHVASMGSLHVRDDVLRTVPSYLFHSKAFFYFCPNSWLHLFEIQLCSPSCIHLWKHPRGRMFFPYVPMLCLPAMGCPPLALGVLGRCYFKAIKQSQEKGQGHQAESRERPLALLRPGQTGLAVPQLGRRGLVTVVPLSHLHWKGMTSFCSGIRHPI</sequence>
<name>A0A834G1G7_RHOSS</name>
<feature type="transmembrane region" description="Helical" evidence="1">
    <location>
        <begin position="87"/>
        <end position="109"/>
    </location>
</feature>
<accession>A0A834G1G7</accession>
<keyword evidence="3" id="KW-1185">Reference proteome</keyword>
<reference evidence="2" key="1">
    <citation type="submission" date="2019-11" db="EMBL/GenBank/DDBJ databases">
        <authorList>
            <person name="Liu Y."/>
            <person name="Hou J."/>
            <person name="Li T.-Q."/>
            <person name="Guan C.-H."/>
            <person name="Wu X."/>
            <person name="Wu H.-Z."/>
            <person name="Ling F."/>
            <person name="Zhang R."/>
            <person name="Shi X.-G."/>
            <person name="Ren J.-P."/>
            <person name="Chen E.-F."/>
            <person name="Sun J.-M."/>
        </authorList>
    </citation>
    <scope>NUCLEOTIDE SEQUENCE</scope>
    <source>
        <strain evidence="2">Adult_tree_wgs_1</strain>
        <tissue evidence="2">Leaves</tissue>
    </source>
</reference>
<evidence type="ECO:0000313" key="3">
    <source>
        <dbReference type="Proteomes" id="UP000626092"/>
    </source>
</evidence>
<evidence type="ECO:0000256" key="1">
    <source>
        <dbReference type="SAM" id="Phobius"/>
    </source>
</evidence>
<dbReference type="EMBL" id="WJXA01000013">
    <property type="protein sequence ID" value="KAF7119791.1"/>
    <property type="molecule type" value="Genomic_DNA"/>
</dbReference>
<keyword evidence="1" id="KW-0472">Membrane</keyword>
<protein>
    <submittedName>
        <fullName evidence="2">Uncharacterized protein</fullName>
    </submittedName>
</protein>
<organism evidence="2 3">
    <name type="scientific">Rhododendron simsii</name>
    <name type="common">Sims's rhododendron</name>
    <dbReference type="NCBI Taxonomy" id="118357"/>
    <lineage>
        <taxon>Eukaryota</taxon>
        <taxon>Viridiplantae</taxon>
        <taxon>Streptophyta</taxon>
        <taxon>Embryophyta</taxon>
        <taxon>Tracheophyta</taxon>
        <taxon>Spermatophyta</taxon>
        <taxon>Magnoliopsida</taxon>
        <taxon>eudicotyledons</taxon>
        <taxon>Gunneridae</taxon>
        <taxon>Pentapetalae</taxon>
        <taxon>asterids</taxon>
        <taxon>Ericales</taxon>
        <taxon>Ericaceae</taxon>
        <taxon>Ericoideae</taxon>
        <taxon>Rhodoreae</taxon>
        <taxon>Rhododendron</taxon>
    </lineage>
</organism>
<gene>
    <name evidence="2" type="ORF">RHSIM_Rhsim13G0117300</name>
</gene>
<comment type="caution">
    <text evidence="2">The sequence shown here is derived from an EMBL/GenBank/DDBJ whole genome shotgun (WGS) entry which is preliminary data.</text>
</comment>